<sequence length="290" mass="33250">MSFVRFSSRPLVSSCSPLLRPTLFVEPSKSFAGPGRLLLPNSHSPVRGYADDAPQTITSYQLGVGSNDYIPPTGTNRPKITEHTRLYITALGRYQLHIFKQTLTKILLRLQYRTKLDYKDLAVRAEDTYIELNKSFAARKISNLSRLSTMFVEANLTDRIKNMNKDWKLSWDVVDTIEKTKCVNVSPISLGQDEPLRFVQLIYRFHTLQKLELVYTKNKNIPKKTEEKKMLDYIVFVYDIQADELKVMGSVFETPVTEPLPVQLTAEKLVLAAMQTKGDLFRKRPALPKF</sequence>
<keyword evidence="2" id="KW-1185">Reference proteome</keyword>
<proteinExistence type="predicted"/>
<organism evidence="1 2">
    <name type="scientific">Lipomyces kononenkoae</name>
    <name type="common">Yeast</name>
    <dbReference type="NCBI Taxonomy" id="34357"/>
    <lineage>
        <taxon>Eukaryota</taxon>
        <taxon>Fungi</taxon>
        <taxon>Dikarya</taxon>
        <taxon>Ascomycota</taxon>
        <taxon>Saccharomycotina</taxon>
        <taxon>Lipomycetes</taxon>
        <taxon>Lipomycetales</taxon>
        <taxon>Lipomycetaceae</taxon>
        <taxon>Lipomyces</taxon>
    </lineage>
</organism>
<reference evidence="2" key="1">
    <citation type="journal article" date="2024" name="Front. Bioeng. Biotechnol.">
        <title>Genome-scale model development and genomic sequencing of the oleaginous clade Lipomyces.</title>
        <authorList>
            <person name="Czajka J.J."/>
            <person name="Han Y."/>
            <person name="Kim J."/>
            <person name="Mondo S.J."/>
            <person name="Hofstad B.A."/>
            <person name="Robles A."/>
            <person name="Haridas S."/>
            <person name="Riley R."/>
            <person name="LaButti K."/>
            <person name="Pangilinan J."/>
            <person name="Andreopoulos W."/>
            <person name="Lipzen A."/>
            <person name="Yan J."/>
            <person name="Wang M."/>
            <person name="Ng V."/>
            <person name="Grigoriev I.V."/>
            <person name="Spatafora J.W."/>
            <person name="Magnuson J.K."/>
            <person name="Baker S.E."/>
            <person name="Pomraning K.R."/>
        </authorList>
    </citation>
    <scope>NUCLEOTIDE SEQUENCE [LARGE SCALE GENOMIC DNA]</scope>
    <source>
        <strain evidence="2">CBS 7786</strain>
    </source>
</reference>
<gene>
    <name evidence="1" type="ORF">V1525DRAFT_394186</name>
</gene>
<accession>A0ACC3TBT3</accession>
<dbReference type="EMBL" id="MU971337">
    <property type="protein sequence ID" value="KAK9240884.1"/>
    <property type="molecule type" value="Genomic_DNA"/>
</dbReference>
<evidence type="ECO:0000313" key="2">
    <source>
        <dbReference type="Proteomes" id="UP001433508"/>
    </source>
</evidence>
<dbReference type="Proteomes" id="UP001433508">
    <property type="component" value="Unassembled WGS sequence"/>
</dbReference>
<name>A0ACC3TBT3_LIPKO</name>
<protein>
    <submittedName>
        <fullName evidence="1">MBA1-like protein-domain-containing protein</fullName>
    </submittedName>
</protein>
<evidence type="ECO:0000313" key="1">
    <source>
        <dbReference type="EMBL" id="KAK9240884.1"/>
    </source>
</evidence>
<comment type="caution">
    <text evidence="1">The sequence shown here is derived from an EMBL/GenBank/DDBJ whole genome shotgun (WGS) entry which is preliminary data.</text>
</comment>